<dbReference type="EMBL" id="LR031574">
    <property type="protein sequence ID" value="VDD00714.1"/>
    <property type="molecule type" value="Genomic_DNA"/>
</dbReference>
<dbReference type="PANTHER" id="PTHR11751">
    <property type="entry name" value="ALANINE AMINOTRANSFERASE"/>
    <property type="match status" value="1"/>
</dbReference>
<dbReference type="GO" id="GO:0030170">
    <property type="term" value="F:pyridoxal phosphate binding"/>
    <property type="evidence" value="ECO:0007669"/>
    <property type="project" value="InterPro"/>
</dbReference>
<dbReference type="InterPro" id="IPR004839">
    <property type="entry name" value="Aminotransferase_I/II_large"/>
</dbReference>
<dbReference type="UniPathway" id="UPA00322"/>
<feature type="domain" description="Aminotransferase class I/classII large" evidence="8">
    <location>
        <begin position="52"/>
        <end position="141"/>
    </location>
</feature>
<comment type="subunit">
    <text evidence="2">Homodimer.</text>
</comment>
<name>A0A3P6BJ12_BRACM</name>
<dbReference type="GO" id="GO:0008483">
    <property type="term" value="F:transaminase activity"/>
    <property type="evidence" value="ECO:0007669"/>
    <property type="project" value="UniProtKB-KW"/>
</dbReference>
<evidence type="ECO:0000256" key="1">
    <source>
        <dbReference type="ARBA" id="ARBA00001933"/>
    </source>
</evidence>
<organism evidence="9">
    <name type="scientific">Brassica campestris</name>
    <name type="common">Field mustard</name>
    <dbReference type="NCBI Taxonomy" id="3711"/>
    <lineage>
        <taxon>Eukaryota</taxon>
        <taxon>Viridiplantae</taxon>
        <taxon>Streptophyta</taxon>
        <taxon>Embryophyta</taxon>
        <taxon>Tracheophyta</taxon>
        <taxon>Spermatophyta</taxon>
        <taxon>Magnoliopsida</taxon>
        <taxon>eudicotyledons</taxon>
        <taxon>Gunneridae</taxon>
        <taxon>Pentapetalae</taxon>
        <taxon>rosids</taxon>
        <taxon>malvids</taxon>
        <taxon>Brassicales</taxon>
        <taxon>Brassicaceae</taxon>
        <taxon>Brassiceae</taxon>
        <taxon>Brassica</taxon>
    </lineage>
</organism>
<keyword evidence="3" id="KW-0032">Aminotransferase</keyword>
<dbReference type="Pfam" id="PF00155">
    <property type="entry name" value="Aminotran_1_2"/>
    <property type="match status" value="1"/>
</dbReference>
<sequence length="172" mass="19689">MKLFCKHKKKRKRTFHDFKISVLKDQTTHDTHIFAPGANSHGDLSWQPRYLPQYPLYSASVSLHGGSLVPYYLDEAIGWGLEISELKNSKGITVKALVVRNPGNPTGQVLPVENQRGIVEFCKKEGLVLLADEVYQEYVYVRDKKFSFFQESGSVFGIWRKRYRLGLVPISL</sequence>
<evidence type="ECO:0000256" key="7">
    <source>
        <dbReference type="ARBA" id="ARBA00025785"/>
    </source>
</evidence>
<dbReference type="SUPFAM" id="SSF53383">
    <property type="entry name" value="PLP-dependent transferases"/>
    <property type="match status" value="1"/>
</dbReference>
<dbReference type="Gene3D" id="3.40.640.10">
    <property type="entry name" value="Type I PLP-dependent aspartate aminotransferase-like (Major domain)"/>
    <property type="match status" value="1"/>
</dbReference>
<evidence type="ECO:0000256" key="2">
    <source>
        <dbReference type="ARBA" id="ARBA00011738"/>
    </source>
</evidence>
<evidence type="ECO:0000256" key="3">
    <source>
        <dbReference type="ARBA" id="ARBA00022576"/>
    </source>
</evidence>
<dbReference type="AlphaFoldDB" id="A0A3P6BJ12"/>
<comment type="similarity">
    <text evidence="7">Belongs to the class-I pyridoxal-phosphate-dependent aminotransferase family. Alanine aminotransferase subfamily.</text>
</comment>
<evidence type="ECO:0000256" key="5">
    <source>
        <dbReference type="ARBA" id="ARBA00022898"/>
    </source>
</evidence>
<gene>
    <name evidence="9" type="ORF">BRAA07T30664Z</name>
</gene>
<comment type="pathway">
    <text evidence="6">Photosynthesis; C4 acid pathway.</text>
</comment>
<proteinExistence type="inferred from homology"/>
<evidence type="ECO:0000259" key="8">
    <source>
        <dbReference type="Pfam" id="PF00155"/>
    </source>
</evidence>
<reference evidence="9" key="1">
    <citation type="submission" date="2018-11" db="EMBL/GenBank/DDBJ databases">
        <authorList>
            <consortium name="Genoscope - CEA"/>
            <person name="William W."/>
        </authorList>
    </citation>
    <scope>NUCLEOTIDE SEQUENCE</scope>
</reference>
<comment type="cofactor">
    <cofactor evidence="1">
        <name>pyridoxal 5'-phosphate</name>
        <dbReference type="ChEBI" id="CHEBI:597326"/>
    </cofactor>
</comment>
<dbReference type="InterPro" id="IPR015421">
    <property type="entry name" value="PyrdxlP-dep_Trfase_major"/>
</dbReference>
<protein>
    <recommendedName>
        <fullName evidence="8">Aminotransferase class I/classII large domain-containing protein</fullName>
    </recommendedName>
</protein>
<dbReference type="InterPro" id="IPR015424">
    <property type="entry name" value="PyrdxlP-dep_Trfase"/>
</dbReference>
<dbReference type="UniPathway" id="UPA00528">
    <property type="reaction ID" value="UER00586"/>
</dbReference>
<dbReference type="PANTHER" id="PTHR11751:SF29">
    <property type="entry name" value="ALANINE TRANSAMINASE"/>
    <property type="match status" value="1"/>
</dbReference>
<keyword evidence="4" id="KW-0808">Transferase</keyword>
<keyword evidence="5" id="KW-0663">Pyridoxal phosphate</keyword>
<dbReference type="GO" id="GO:0042853">
    <property type="term" value="P:L-alanine catabolic process"/>
    <property type="evidence" value="ECO:0007669"/>
    <property type="project" value="UniProtKB-UniPathway"/>
</dbReference>
<evidence type="ECO:0000313" key="9">
    <source>
        <dbReference type="EMBL" id="VDD00714.1"/>
    </source>
</evidence>
<evidence type="ECO:0000256" key="6">
    <source>
        <dbReference type="ARBA" id="ARBA00025709"/>
    </source>
</evidence>
<dbReference type="InterPro" id="IPR045088">
    <property type="entry name" value="ALAT1/2-like"/>
</dbReference>
<evidence type="ECO:0000256" key="4">
    <source>
        <dbReference type="ARBA" id="ARBA00022679"/>
    </source>
</evidence>
<accession>A0A3P6BJ12</accession>